<keyword evidence="7 8" id="KW-0472">Membrane</keyword>
<sequence>MSDRSNTSTRWKFDTRRIPILHEQFRSFIQRHKDESYAGYLLAGPYLLYMAFLFFIPILYVFVVSFYHNDPVATMVPGFTLDNYATFLSSGLYRGALLVTVEISVVSTVFTILVSYPIAYFIVFSKWRYSQVLVLLVIAPMLVGNVVRAFGWYALMGSSGIINQILGVFGLQYTLLNTKPGVIIAISSVLMPFAILILMSVLYTIDQELIEAAFNLGGNQLQTFLYVTLPLSLPGVIGATLISFVLTMGTFATAVFIGMPKVPMIAPFIYDAATTDLNWPLASAMSFILLAVSLILVYLYTRVTDIQVGGDAV</sequence>
<evidence type="ECO:0000256" key="6">
    <source>
        <dbReference type="ARBA" id="ARBA00022989"/>
    </source>
</evidence>
<dbReference type="AlphaFoldDB" id="A0AAV3UGY5"/>
<keyword evidence="3 8" id="KW-0813">Transport</keyword>
<feature type="transmembrane region" description="Helical" evidence="8">
    <location>
        <begin position="46"/>
        <end position="67"/>
    </location>
</feature>
<name>A0AAV3UGY5_9EURY</name>
<accession>A0AAV3UGY5</accession>
<dbReference type="Proteomes" id="UP001501729">
    <property type="component" value="Unassembled WGS sequence"/>
</dbReference>
<evidence type="ECO:0000256" key="5">
    <source>
        <dbReference type="ARBA" id="ARBA00022692"/>
    </source>
</evidence>
<feature type="transmembrane region" description="Helical" evidence="8">
    <location>
        <begin position="224"/>
        <end position="257"/>
    </location>
</feature>
<dbReference type="PROSITE" id="PS50928">
    <property type="entry name" value="ABC_TM1"/>
    <property type="match status" value="1"/>
</dbReference>
<keyword evidence="11" id="KW-1185">Reference proteome</keyword>
<evidence type="ECO:0000256" key="2">
    <source>
        <dbReference type="ARBA" id="ARBA00007069"/>
    </source>
</evidence>
<dbReference type="Pfam" id="PF00528">
    <property type="entry name" value="BPD_transp_1"/>
    <property type="match status" value="1"/>
</dbReference>
<reference evidence="10 11" key="1">
    <citation type="journal article" date="2019" name="Int. J. Syst. Evol. Microbiol.">
        <title>The Global Catalogue of Microorganisms (GCM) 10K type strain sequencing project: providing services to taxonomists for standard genome sequencing and annotation.</title>
        <authorList>
            <consortium name="The Broad Institute Genomics Platform"/>
            <consortium name="The Broad Institute Genome Sequencing Center for Infectious Disease"/>
            <person name="Wu L."/>
            <person name="Ma J."/>
        </authorList>
    </citation>
    <scope>NUCLEOTIDE SEQUENCE [LARGE SCALE GENOMIC DNA]</scope>
    <source>
        <strain evidence="10 11">JCM 17504</strain>
    </source>
</reference>
<dbReference type="PANTHER" id="PTHR42929">
    <property type="entry name" value="INNER MEMBRANE ABC TRANSPORTER PERMEASE PROTEIN YDCU-RELATED-RELATED"/>
    <property type="match status" value="1"/>
</dbReference>
<dbReference type="GO" id="GO:0005886">
    <property type="term" value="C:plasma membrane"/>
    <property type="evidence" value="ECO:0007669"/>
    <property type="project" value="UniProtKB-SubCell"/>
</dbReference>
<dbReference type="PANTHER" id="PTHR42929:SF1">
    <property type="entry name" value="INNER MEMBRANE ABC TRANSPORTER PERMEASE PROTEIN YDCU-RELATED"/>
    <property type="match status" value="1"/>
</dbReference>
<gene>
    <name evidence="10" type="ORF">GCM10025751_22930</name>
</gene>
<comment type="subcellular location">
    <subcellularLocation>
        <location evidence="1 8">Cell membrane</location>
        <topology evidence="1 8">Multi-pass membrane protein</topology>
    </subcellularLocation>
</comment>
<evidence type="ECO:0000256" key="7">
    <source>
        <dbReference type="ARBA" id="ARBA00023136"/>
    </source>
</evidence>
<keyword evidence="5 8" id="KW-0812">Transmembrane</keyword>
<organism evidence="10 11">
    <name type="scientific">Haladaptatus pallidirubidus</name>
    <dbReference type="NCBI Taxonomy" id="1008152"/>
    <lineage>
        <taxon>Archaea</taxon>
        <taxon>Methanobacteriati</taxon>
        <taxon>Methanobacteriota</taxon>
        <taxon>Stenosarchaea group</taxon>
        <taxon>Halobacteria</taxon>
        <taxon>Halobacteriales</taxon>
        <taxon>Haladaptataceae</taxon>
        <taxon>Haladaptatus</taxon>
    </lineage>
</organism>
<comment type="caution">
    <text evidence="10">The sequence shown here is derived from an EMBL/GenBank/DDBJ whole genome shotgun (WGS) entry which is preliminary data.</text>
</comment>
<feature type="domain" description="ABC transmembrane type-1" evidence="9">
    <location>
        <begin position="97"/>
        <end position="300"/>
    </location>
</feature>
<keyword evidence="6 8" id="KW-1133">Transmembrane helix</keyword>
<comment type="similarity">
    <text evidence="2">Belongs to the binding-protein-dependent transport system permease family. CysTW subfamily.</text>
</comment>
<feature type="transmembrane region" description="Helical" evidence="8">
    <location>
        <begin position="129"/>
        <end position="147"/>
    </location>
</feature>
<evidence type="ECO:0000259" key="9">
    <source>
        <dbReference type="PROSITE" id="PS50928"/>
    </source>
</evidence>
<dbReference type="InterPro" id="IPR035906">
    <property type="entry name" value="MetI-like_sf"/>
</dbReference>
<dbReference type="GO" id="GO:0055085">
    <property type="term" value="P:transmembrane transport"/>
    <property type="evidence" value="ECO:0007669"/>
    <property type="project" value="InterPro"/>
</dbReference>
<feature type="transmembrane region" description="Helical" evidence="8">
    <location>
        <begin position="96"/>
        <end position="123"/>
    </location>
</feature>
<evidence type="ECO:0000313" key="11">
    <source>
        <dbReference type="Proteomes" id="UP001501729"/>
    </source>
</evidence>
<feature type="transmembrane region" description="Helical" evidence="8">
    <location>
        <begin position="182"/>
        <end position="203"/>
    </location>
</feature>
<dbReference type="Gene3D" id="1.10.3720.10">
    <property type="entry name" value="MetI-like"/>
    <property type="match status" value="1"/>
</dbReference>
<evidence type="ECO:0000256" key="8">
    <source>
        <dbReference type="RuleBase" id="RU363032"/>
    </source>
</evidence>
<dbReference type="InterPro" id="IPR000515">
    <property type="entry name" value="MetI-like"/>
</dbReference>
<evidence type="ECO:0000313" key="10">
    <source>
        <dbReference type="EMBL" id="GAA5049755.1"/>
    </source>
</evidence>
<dbReference type="CDD" id="cd06261">
    <property type="entry name" value="TM_PBP2"/>
    <property type="match status" value="1"/>
</dbReference>
<evidence type="ECO:0000256" key="1">
    <source>
        <dbReference type="ARBA" id="ARBA00004651"/>
    </source>
</evidence>
<feature type="transmembrane region" description="Helical" evidence="8">
    <location>
        <begin position="277"/>
        <end position="300"/>
    </location>
</feature>
<evidence type="ECO:0000256" key="4">
    <source>
        <dbReference type="ARBA" id="ARBA00022475"/>
    </source>
</evidence>
<evidence type="ECO:0000256" key="3">
    <source>
        <dbReference type="ARBA" id="ARBA00022448"/>
    </source>
</evidence>
<proteinExistence type="inferred from homology"/>
<keyword evidence="4" id="KW-1003">Cell membrane</keyword>
<protein>
    <submittedName>
        <fullName evidence="10">ABC transporter permease</fullName>
    </submittedName>
</protein>
<dbReference type="SUPFAM" id="SSF161098">
    <property type="entry name" value="MetI-like"/>
    <property type="match status" value="1"/>
</dbReference>
<dbReference type="EMBL" id="BAABKX010000007">
    <property type="protein sequence ID" value="GAA5049755.1"/>
    <property type="molecule type" value="Genomic_DNA"/>
</dbReference>